<dbReference type="InterPro" id="IPR042178">
    <property type="entry name" value="Serpin_sf_1"/>
</dbReference>
<accession>A0A0C2M8J8</accession>
<dbReference type="Gene3D" id="3.30.497.10">
    <property type="entry name" value="Antithrombin, subunit I, domain 2"/>
    <property type="match status" value="1"/>
</dbReference>
<dbReference type="InterPro" id="IPR023796">
    <property type="entry name" value="Serpin_dom"/>
</dbReference>
<evidence type="ECO:0000313" key="4">
    <source>
        <dbReference type="EMBL" id="KII60609.1"/>
    </source>
</evidence>
<organism evidence="4 5">
    <name type="scientific">Thelohanellus kitauei</name>
    <name type="common">Myxosporean</name>
    <dbReference type="NCBI Taxonomy" id="669202"/>
    <lineage>
        <taxon>Eukaryota</taxon>
        <taxon>Metazoa</taxon>
        <taxon>Cnidaria</taxon>
        <taxon>Myxozoa</taxon>
        <taxon>Myxosporea</taxon>
        <taxon>Bivalvulida</taxon>
        <taxon>Platysporina</taxon>
        <taxon>Myxobolidae</taxon>
        <taxon>Thelohanellus</taxon>
    </lineage>
</organism>
<evidence type="ECO:0000256" key="1">
    <source>
        <dbReference type="ARBA" id="ARBA00009500"/>
    </source>
</evidence>
<proteinExistence type="inferred from homology"/>
<comment type="similarity">
    <text evidence="1 2">Belongs to the serpin family.</text>
</comment>
<dbReference type="InterPro" id="IPR000215">
    <property type="entry name" value="Serpin_fam"/>
</dbReference>
<dbReference type="AlphaFoldDB" id="A0A0C2M8J8"/>
<dbReference type="SMART" id="SM00093">
    <property type="entry name" value="SERPIN"/>
    <property type="match status" value="1"/>
</dbReference>
<dbReference type="GO" id="GO:0004867">
    <property type="term" value="F:serine-type endopeptidase inhibitor activity"/>
    <property type="evidence" value="ECO:0007669"/>
    <property type="project" value="InterPro"/>
</dbReference>
<dbReference type="SUPFAM" id="SSF56574">
    <property type="entry name" value="Serpins"/>
    <property type="match status" value="1"/>
</dbReference>
<dbReference type="OrthoDB" id="5966977at2759"/>
<dbReference type="GO" id="GO:0005615">
    <property type="term" value="C:extracellular space"/>
    <property type="evidence" value="ECO:0007669"/>
    <property type="project" value="InterPro"/>
</dbReference>
<dbReference type="Proteomes" id="UP000031668">
    <property type="component" value="Unassembled WGS sequence"/>
</dbReference>
<evidence type="ECO:0000256" key="2">
    <source>
        <dbReference type="RuleBase" id="RU000411"/>
    </source>
</evidence>
<dbReference type="InterPro" id="IPR023795">
    <property type="entry name" value="Serpin_CS"/>
</dbReference>
<reference evidence="4 5" key="1">
    <citation type="journal article" date="2014" name="Genome Biol. Evol.">
        <title>The genome of the myxosporean Thelohanellus kitauei shows adaptations to nutrient acquisition within its fish host.</title>
        <authorList>
            <person name="Yang Y."/>
            <person name="Xiong J."/>
            <person name="Zhou Z."/>
            <person name="Huo F."/>
            <person name="Miao W."/>
            <person name="Ran C."/>
            <person name="Liu Y."/>
            <person name="Zhang J."/>
            <person name="Feng J."/>
            <person name="Wang M."/>
            <person name="Wang M."/>
            <person name="Wang L."/>
            <person name="Yao B."/>
        </authorList>
    </citation>
    <scope>NUCLEOTIDE SEQUENCE [LARGE SCALE GENOMIC DNA]</scope>
    <source>
        <strain evidence="4">Wuqing</strain>
    </source>
</reference>
<name>A0A0C2M8J8_THEKT</name>
<dbReference type="InterPro" id="IPR036186">
    <property type="entry name" value="Serpin_sf"/>
</dbReference>
<gene>
    <name evidence="4" type="ORF">RF11_07372</name>
</gene>
<keyword evidence="5" id="KW-1185">Reference proteome</keyword>
<feature type="domain" description="Serpin" evidence="3">
    <location>
        <begin position="1"/>
        <end position="285"/>
    </location>
</feature>
<dbReference type="CDD" id="cd00172">
    <property type="entry name" value="serpin"/>
    <property type="match status" value="1"/>
</dbReference>
<sequence length="288" mass="34099">MFEYHIKSSIFHPGLLSADYERIFSRKFGLNQTRIDLANPVQSVIDINQWIHKNVQSETILDVVNESMLSENTILFISTIFFHTEWQDKFELEHTGRELFYDDKRETIHVEMMNHVSSYLMYIPPNNNWEILFKPFFESYEFAAIILPKSGSTVEEVLSDIEFEKMFRYLQKAEYKHVKLRLPKFKIQMWKDFVPVFKNLGITDIFDENHSYSGRMTNVPVAIGNIIQVINFSVDEHGQNISNTNDIQQESRDNFYEFCVNKPFIFVVYSHWKNLIYFSAVVNKPNAD</sequence>
<dbReference type="Pfam" id="PF00079">
    <property type="entry name" value="Serpin"/>
    <property type="match status" value="1"/>
</dbReference>
<dbReference type="InterPro" id="IPR042185">
    <property type="entry name" value="Serpin_sf_2"/>
</dbReference>
<comment type="caution">
    <text evidence="4">The sequence shown here is derived from an EMBL/GenBank/DDBJ whole genome shotgun (WGS) entry which is preliminary data.</text>
</comment>
<dbReference type="EMBL" id="JWZT01005556">
    <property type="protein sequence ID" value="KII60609.1"/>
    <property type="molecule type" value="Genomic_DNA"/>
</dbReference>
<evidence type="ECO:0000313" key="5">
    <source>
        <dbReference type="Proteomes" id="UP000031668"/>
    </source>
</evidence>
<protein>
    <submittedName>
        <fullName evidence="4">Alpha-1-antiproteinase S</fullName>
    </submittedName>
</protein>
<dbReference type="Gene3D" id="2.30.39.10">
    <property type="entry name" value="Alpha-1-antitrypsin, domain 1"/>
    <property type="match status" value="1"/>
</dbReference>
<dbReference type="PANTHER" id="PTHR11461">
    <property type="entry name" value="SERINE PROTEASE INHIBITOR, SERPIN"/>
    <property type="match status" value="1"/>
</dbReference>
<evidence type="ECO:0000259" key="3">
    <source>
        <dbReference type="SMART" id="SM00093"/>
    </source>
</evidence>
<dbReference type="PANTHER" id="PTHR11461:SF211">
    <property type="entry name" value="GH10112P-RELATED"/>
    <property type="match status" value="1"/>
</dbReference>
<dbReference type="OMA" id="ETIHVEM"/>
<dbReference type="PROSITE" id="PS00284">
    <property type="entry name" value="SERPIN"/>
    <property type="match status" value="1"/>
</dbReference>